<dbReference type="InterPro" id="IPR036873">
    <property type="entry name" value="Rhodanese-like_dom_sf"/>
</dbReference>
<dbReference type="Gene3D" id="3.40.250.10">
    <property type="entry name" value="Rhodanese-like domain"/>
    <property type="match status" value="2"/>
</dbReference>
<dbReference type="Pfam" id="PF00581">
    <property type="entry name" value="Rhodanese"/>
    <property type="match status" value="2"/>
</dbReference>
<dbReference type="AlphaFoldDB" id="A0A0H4VZI7"/>
<dbReference type="CDD" id="cd01449">
    <property type="entry name" value="TST_Repeat_2"/>
    <property type="match status" value="1"/>
</dbReference>
<gene>
    <name evidence="4" type="ORF">CP97_11975</name>
</gene>
<reference evidence="5" key="2">
    <citation type="submission" date="2015-04" db="EMBL/GenBank/DDBJ databases">
        <title>The complete genome sequence of Erythrobacter sp. s21-N3.</title>
        <authorList>
            <person name="Zhuang L."/>
            <person name="Liu Y."/>
            <person name="Shao Z."/>
        </authorList>
    </citation>
    <scope>NUCLEOTIDE SEQUENCE [LARGE SCALE GENOMIC DNA]</scope>
    <source>
        <strain evidence="5">s21-N3</strain>
    </source>
</reference>
<dbReference type="PANTHER" id="PTHR11364:SF27">
    <property type="entry name" value="SULFURTRANSFERASE"/>
    <property type="match status" value="1"/>
</dbReference>
<feature type="domain" description="Rhodanese" evidence="3">
    <location>
        <begin position="17"/>
        <end position="134"/>
    </location>
</feature>
<name>A0A0H4VZI7_9SPHN</name>
<sequence length="287" mass="30730">MLMQSLVSTNWLENHLGSPDLVILDASLHLPMAARDPRQEYAETRIPGARFLNLRSLTNRYSDVPAALPTRAQFDARMGALGVSPASRIIIYDNSDLRTAARAWFIFRLFGVKEFAILDGGLQKWLAESRPIASGLDESSPPSAFSSSGGTGSISYKQDMLANLATQENKVVDARDARRFRGDGADFRPDVASGHIPKSSNLPYDAVLAADGTFLPSDQLRSVFAEAGIAFERPVITTCGGGVTACVLLFAMDLIGQDGTLYDGSWSEWGADPTLAVETGPASGDGA</sequence>
<dbReference type="CDD" id="cd01448">
    <property type="entry name" value="TST_Repeat_1"/>
    <property type="match status" value="1"/>
</dbReference>
<dbReference type="InterPro" id="IPR001763">
    <property type="entry name" value="Rhodanese-like_dom"/>
</dbReference>
<proteinExistence type="predicted"/>
<keyword evidence="5" id="KW-1185">Reference proteome</keyword>
<dbReference type="GO" id="GO:0004792">
    <property type="term" value="F:thiosulfate-cyanide sulfurtransferase activity"/>
    <property type="evidence" value="ECO:0007669"/>
    <property type="project" value="TreeGrafter"/>
</dbReference>
<evidence type="ECO:0000313" key="4">
    <source>
        <dbReference type="EMBL" id="AKQ42598.2"/>
    </source>
</evidence>
<dbReference type="SUPFAM" id="SSF52821">
    <property type="entry name" value="Rhodanese/Cell cycle control phosphatase"/>
    <property type="match status" value="2"/>
</dbReference>
<evidence type="ECO:0000256" key="2">
    <source>
        <dbReference type="ARBA" id="ARBA00022737"/>
    </source>
</evidence>
<dbReference type="PROSITE" id="PS50206">
    <property type="entry name" value="RHODANESE_3"/>
    <property type="match status" value="2"/>
</dbReference>
<dbReference type="PANTHER" id="PTHR11364">
    <property type="entry name" value="THIOSULFATE SULFERTANSFERASE"/>
    <property type="match status" value="1"/>
</dbReference>
<protein>
    <submittedName>
        <fullName evidence="4">Thiosulfate sulfurtransferase, putative</fullName>
    </submittedName>
</protein>
<reference evidence="4 5" key="1">
    <citation type="journal article" date="2015" name="Int. J. Syst. Evol. Microbiol.">
        <title>Erythrobacter atlanticus sp. nov., a bacterium from ocean sediment able to degrade polycyclic aromatic hydrocarbons.</title>
        <authorList>
            <person name="Zhuang L."/>
            <person name="Liu Y."/>
            <person name="Wang L."/>
            <person name="Wang W."/>
            <person name="Shao Z."/>
        </authorList>
    </citation>
    <scope>NUCLEOTIDE SEQUENCE [LARGE SCALE GENOMIC DNA]</scope>
    <source>
        <strain evidence="5">s21-N3</strain>
    </source>
</reference>
<dbReference type="SMART" id="SM00450">
    <property type="entry name" value="RHOD"/>
    <property type="match status" value="2"/>
</dbReference>
<feature type="domain" description="Rhodanese" evidence="3">
    <location>
        <begin position="165"/>
        <end position="278"/>
    </location>
</feature>
<evidence type="ECO:0000256" key="1">
    <source>
        <dbReference type="ARBA" id="ARBA00022679"/>
    </source>
</evidence>
<accession>A0A0H4VZI7</accession>
<organism evidence="4 5">
    <name type="scientific">Aurantiacibacter atlanticus</name>
    <dbReference type="NCBI Taxonomy" id="1648404"/>
    <lineage>
        <taxon>Bacteria</taxon>
        <taxon>Pseudomonadati</taxon>
        <taxon>Pseudomonadota</taxon>
        <taxon>Alphaproteobacteria</taxon>
        <taxon>Sphingomonadales</taxon>
        <taxon>Erythrobacteraceae</taxon>
        <taxon>Aurantiacibacter</taxon>
    </lineage>
</organism>
<evidence type="ECO:0000313" key="5">
    <source>
        <dbReference type="Proteomes" id="UP000059113"/>
    </source>
</evidence>
<dbReference type="Proteomes" id="UP000059113">
    <property type="component" value="Chromosome"/>
</dbReference>
<keyword evidence="1 4" id="KW-0808">Transferase</keyword>
<keyword evidence="2" id="KW-0677">Repeat</keyword>
<dbReference type="InterPro" id="IPR045078">
    <property type="entry name" value="TST/MPST-like"/>
</dbReference>
<evidence type="ECO:0000259" key="3">
    <source>
        <dbReference type="PROSITE" id="PS50206"/>
    </source>
</evidence>
<dbReference type="KEGG" id="ery:CP97_11975"/>
<dbReference type="EMBL" id="CP011310">
    <property type="protein sequence ID" value="AKQ42598.2"/>
    <property type="molecule type" value="Genomic_DNA"/>
</dbReference>
<dbReference type="STRING" id="1648404.CP97_11975"/>